<evidence type="ECO:0000313" key="6">
    <source>
        <dbReference type="EMBL" id="CAB4214040.1"/>
    </source>
</evidence>
<dbReference type="EMBL" id="LR797055">
    <property type="protein sequence ID" value="CAB4184109.1"/>
    <property type="molecule type" value="Genomic_DNA"/>
</dbReference>
<name>A0A6J5QHP6_9CAUD</name>
<dbReference type="EMBL" id="LR796834">
    <property type="protein sequence ID" value="CAB4168830.1"/>
    <property type="molecule type" value="Genomic_DNA"/>
</dbReference>
<dbReference type="EMBL" id="LR796872">
    <property type="protein sequence ID" value="CAB4171991.1"/>
    <property type="molecule type" value="Genomic_DNA"/>
</dbReference>
<organism evidence="4">
    <name type="scientific">uncultured Caudovirales phage</name>
    <dbReference type="NCBI Taxonomy" id="2100421"/>
    <lineage>
        <taxon>Viruses</taxon>
        <taxon>Duplodnaviria</taxon>
        <taxon>Heunggongvirae</taxon>
        <taxon>Uroviricota</taxon>
        <taxon>Caudoviricetes</taxon>
        <taxon>Peduoviridae</taxon>
        <taxon>Maltschvirus</taxon>
        <taxon>Maltschvirus maltsch</taxon>
    </lineage>
</organism>
<proteinExistence type="predicted"/>
<protein>
    <recommendedName>
        <fullName evidence="1">DUF7192 domain-containing protein</fullName>
    </recommendedName>
</protein>
<dbReference type="EMBL" id="LR798391">
    <property type="protein sequence ID" value="CAB5228507.1"/>
    <property type="molecule type" value="Genomic_DNA"/>
</dbReference>
<evidence type="ECO:0000313" key="5">
    <source>
        <dbReference type="EMBL" id="CAB4200675.1"/>
    </source>
</evidence>
<evidence type="ECO:0000313" key="4">
    <source>
        <dbReference type="EMBL" id="CAB4184109.1"/>
    </source>
</evidence>
<dbReference type="InterPro" id="IPR055616">
    <property type="entry name" value="DUF7192"/>
</dbReference>
<reference evidence="4" key="1">
    <citation type="submission" date="2020-05" db="EMBL/GenBank/DDBJ databases">
        <authorList>
            <person name="Chiriac C."/>
            <person name="Salcher M."/>
            <person name="Ghai R."/>
            <person name="Kavagutti S V."/>
        </authorList>
    </citation>
    <scope>NUCLEOTIDE SEQUENCE</scope>
</reference>
<gene>
    <name evidence="4" type="ORF">UFOVP1098_34</name>
    <name evidence="5" type="ORF">UFOVP1353_54</name>
    <name evidence="6" type="ORF">UFOVP1458_11</name>
    <name evidence="7" type="ORF">UFOVP1546_2</name>
    <name evidence="2" type="ORF">UFOVP578_8</name>
    <name evidence="3" type="ORF">UFOVP928_37</name>
</gene>
<evidence type="ECO:0000313" key="2">
    <source>
        <dbReference type="EMBL" id="CAB4168830.1"/>
    </source>
</evidence>
<dbReference type="Pfam" id="PF23822">
    <property type="entry name" value="DUF7192"/>
    <property type="match status" value="1"/>
</dbReference>
<evidence type="ECO:0000259" key="1">
    <source>
        <dbReference type="Pfam" id="PF23822"/>
    </source>
</evidence>
<dbReference type="EMBL" id="LR797407">
    <property type="protein sequence ID" value="CAB4214040.1"/>
    <property type="molecule type" value="Genomic_DNA"/>
</dbReference>
<dbReference type="EMBL" id="LR797296">
    <property type="protein sequence ID" value="CAB4200675.1"/>
    <property type="molecule type" value="Genomic_DNA"/>
</dbReference>
<feature type="domain" description="DUF7192" evidence="1">
    <location>
        <begin position="11"/>
        <end position="256"/>
    </location>
</feature>
<sequence>MKTINDTVNGVKRDIEIYESLGEAVRHAQNNPAPRSSNSNDAEFSLTASLQDACELATKGWSDVRPQVDKLFGELESSIAMVLDESYSIRFDYSGDSVDMGRYMSGDPECMMDYVTEPQARMGRVIKVMVNVANSARITPKQIMDRGVVVVALLDVLNKLGVGVELWTEMAIADKHVDEGKRFSQLVKIHDSSEMLDVDSTMFAIAHPSMLRRIGFGSIEQGVRKDLADSCYGYPSKMICNDIVSADIMIEKLQDSSEYMTKSPVQWVVDTLNGLDLL</sequence>
<evidence type="ECO:0000313" key="7">
    <source>
        <dbReference type="EMBL" id="CAB5228507.1"/>
    </source>
</evidence>
<accession>A0A6J5QHP6</accession>
<evidence type="ECO:0000313" key="3">
    <source>
        <dbReference type="EMBL" id="CAB4171991.1"/>
    </source>
</evidence>